<dbReference type="Gene3D" id="3.10.450.50">
    <property type="match status" value="1"/>
</dbReference>
<dbReference type="InterPro" id="IPR032710">
    <property type="entry name" value="NTF2-like_dom_sf"/>
</dbReference>
<reference evidence="3 4" key="1">
    <citation type="submission" date="2020-07" db="EMBL/GenBank/DDBJ databases">
        <title>Sequencing the genomes of 1000 actinobacteria strains.</title>
        <authorList>
            <person name="Klenk H.-P."/>
        </authorList>
    </citation>
    <scope>NUCLEOTIDE SEQUENCE [LARGE SCALE GENOMIC DNA]</scope>
    <source>
        <strain evidence="3 4">DSM 44121</strain>
    </source>
</reference>
<gene>
    <name evidence="3" type="ORF">FHX71_002383</name>
</gene>
<proteinExistence type="predicted"/>
<feature type="domain" description="SnoaL-like" evidence="1">
    <location>
        <begin position="133"/>
        <end position="223"/>
    </location>
</feature>
<dbReference type="Pfam" id="PF22036">
    <property type="entry name" value="MoaF_like"/>
    <property type="match status" value="1"/>
</dbReference>
<evidence type="ECO:0000313" key="4">
    <source>
        <dbReference type="Proteomes" id="UP000540568"/>
    </source>
</evidence>
<accession>A0A7W3J8X7</accession>
<comment type="caution">
    <text evidence="3">The sequence shown here is derived from an EMBL/GenBank/DDBJ whole genome shotgun (WGS) entry which is preliminary data.</text>
</comment>
<sequence length="243" mass="26492">MIGRTYRFDMGWLKVRFTFESASQGSFVVEEGGGLAPNGHAETVTLDLKEIRDGVYLNSWTEASGATVTHVEDFANATLHSNVTVDGTLYTFVGTITEVTGAVAEADAADRAGRAERAEQAERARRNTETVLTAMRELFAEKDVTALDRYWAEPYVQHSPQMPDGLGTLRSAVPGLEGFTWEPQRTAAEGDLVFTHSIVHGWTAGPAVIVDVFRLEDGRIVEHWDVVQDLVPAGSTVSGHPMV</sequence>
<dbReference type="AlphaFoldDB" id="A0A7W3J8X7"/>
<evidence type="ECO:0000313" key="3">
    <source>
        <dbReference type="EMBL" id="MBA8808441.1"/>
    </source>
</evidence>
<dbReference type="EMBL" id="JACGWV010000001">
    <property type="protein sequence ID" value="MBA8808441.1"/>
    <property type="molecule type" value="Genomic_DNA"/>
</dbReference>
<evidence type="ECO:0000259" key="2">
    <source>
        <dbReference type="Pfam" id="PF22036"/>
    </source>
</evidence>
<dbReference type="InterPro" id="IPR053892">
    <property type="entry name" value="MoaF-like"/>
</dbReference>
<keyword evidence="4" id="KW-1185">Reference proteome</keyword>
<name>A0A7W3J8X7_9MICO</name>
<protein>
    <submittedName>
        <fullName evidence="3">Putative SnoaL-like aldol condensation-catalyzing enzyme</fullName>
    </submittedName>
</protein>
<evidence type="ECO:0000259" key="1">
    <source>
        <dbReference type="Pfam" id="PF12680"/>
    </source>
</evidence>
<dbReference type="InterPro" id="IPR037401">
    <property type="entry name" value="SnoaL-like"/>
</dbReference>
<feature type="domain" description="MoaF-like" evidence="2">
    <location>
        <begin position="2"/>
        <end position="97"/>
    </location>
</feature>
<organism evidence="3 4">
    <name type="scientific">Promicromonospora sukumoe</name>
    <dbReference type="NCBI Taxonomy" id="88382"/>
    <lineage>
        <taxon>Bacteria</taxon>
        <taxon>Bacillati</taxon>
        <taxon>Actinomycetota</taxon>
        <taxon>Actinomycetes</taxon>
        <taxon>Micrococcales</taxon>
        <taxon>Promicromonosporaceae</taxon>
        <taxon>Promicromonospora</taxon>
    </lineage>
</organism>
<dbReference type="Proteomes" id="UP000540568">
    <property type="component" value="Unassembled WGS sequence"/>
</dbReference>
<dbReference type="SUPFAM" id="SSF54427">
    <property type="entry name" value="NTF2-like"/>
    <property type="match status" value="1"/>
</dbReference>
<dbReference type="Pfam" id="PF12680">
    <property type="entry name" value="SnoaL_2"/>
    <property type="match status" value="1"/>
</dbReference>